<evidence type="ECO:0000259" key="2">
    <source>
        <dbReference type="Pfam" id="PF06742"/>
    </source>
</evidence>
<dbReference type="InterPro" id="IPR010621">
    <property type="entry name" value="DUF1214"/>
</dbReference>
<accession>A0A2N5XR41</accession>
<reference evidence="3 4" key="1">
    <citation type="submission" date="2018-01" db="EMBL/GenBank/DDBJ databases">
        <title>The draft genome sequence of Cohaesibacter sp. H1304.</title>
        <authorList>
            <person name="Wang N.-N."/>
            <person name="Du Z.-J."/>
        </authorList>
    </citation>
    <scope>NUCLEOTIDE SEQUENCE [LARGE SCALE GENOMIC DNA]</scope>
    <source>
        <strain evidence="3 4">H1304</strain>
    </source>
</reference>
<dbReference type="OrthoDB" id="7837485at2"/>
<keyword evidence="1" id="KW-1133">Transmembrane helix</keyword>
<dbReference type="EMBL" id="PKUQ01000022">
    <property type="protein sequence ID" value="PLW76969.1"/>
    <property type="molecule type" value="Genomic_DNA"/>
</dbReference>
<organism evidence="3 4">
    <name type="scientific">Cohaesibacter celericrescens</name>
    <dbReference type="NCBI Taxonomy" id="2067669"/>
    <lineage>
        <taxon>Bacteria</taxon>
        <taxon>Pseudomonadati</taxon>
        <taxon>Pseudomonadota</taxon>
        <taxon>Alphaproteobacteria</taxon>
        <taxon>Hyphomicrobiales</taxon>
        <taxon>Cohaesibacteraceae</taxon>
    </lineage>
</organism>
<dbReference type="AlphaFoldDB" id="A0A2N5XR41"/>
<evidence type="ECO:0000256" key="1">
    <source>
        <dbReference type="SAM" id="Phobius"/>
    </source>
</evidence>
<gene>
    <name evidence="3" type="ORF">C0081_13065</name>
</gene>
<dbReference type="PIRSF" id="PIRSF009471">
    <property type="entry name" value="UCP009471"/>
    <property type="match status" value="1"/>
</dbReference>
<evidence type="ECO:0000313" key="3">
    <source>
        <dbReference type="EMBL" id="PLW76969.1"/>
    </source>
</evidence>
<sequence length="191" mass="20465">MLLLRDIILFIVIAAGLGIGSAYVAVNNADRLELFEVGPWRAWPNASGPNANPYSKADHARKGALPFGSGEGLAFVAITDDNGTPLDGACQYRVHGTDLPTRLWTLSLITLNGKLVDNPSARYGFHSRNIARLGGSGYEIVTGPEAMGGNWLSSEVSSSFKLVLRLYETPLTSGGGFGEVRLPEIEWVSCE</sequence>
<dbReference type="SUPFAM" id="SSF160935">
    <property type="entry name" value="VPA0735-like"/>
    <property type="match status" value="1"/>
</dbReference>
<dbReference type="Gene3D" id="2.60.120.600">
    <property type="entry name" value="Domain of unknown function DUF1214, C-terminal domain"/>
    <property type="match status" value="1"/>
</dbReference>
<keyword evidence="1" id="KW-0472">Membrane</keyword>
<keyword evidence="1" id="KW-0812">Transmembrane</keyword>
<comment type="caution">
    <text evidence="3">The sequence shown here is derived from an EMBL/GenBank/DDBJ whole genome shotgun (WGS) entry which is preliminary data.</text>
</comment>
<dbReference type="Proteomes" id="UP000234881">
    <property type="component" value="Unassembled WGS sequence"/>
</dbReference>
<dbReference type="RefSeq" id="WP_101534259.1">
    <property type="nucleotide sequence ID" value="NZ_JBFHIU010000020.1"/>
</dbReference>
<protein>
    <recommendedName>
        <fullName evidence="2">DUF1214 domain-containing protein</fullName>
    </recommendedName>
</protein>
<dbReference type="Pfam" id="PF06742">
    <property type="entry name" value="DUF1214"/>
    <property type="match status" value="1"/>
</dbReference>
<evidence type="ECO:0000313" key="4">
    <source>
        <dbReference type="Proteomes" id="UP000234881"/>
    </source>
</evidence>
<keyword evidence="4" id="KW-1185">Reference proteome</keyword>
<dbReference type="InterPro" id="IPR012038">
    <property type="entry name" value="UCP009471"/>
</dbReference>
<feature type="transmembrane region" description="Helical" evidence="1">
    <location>
        <begin position="7"/>
        <end position="26"/>
    </location>
</feature>
<name>A0A2N5XR41_9HYPH</name>
<proteinExistence type="predicted"/>
<dbReference type="InterPro" id="IPR037049">
    <property type="entry name" value="DUF1214_C_sf"/>
</dbReference>
<feature type="domain" description="DUF1214" evidence="2">
    <location>
        <begin position="72"/>
        <end position="169"/>
    </location>
</feature>